<dbReference type="EMBL" id="CP032418">
    <property type="protein sequence ID" value="AYC29643.1"/>
    <property type="molecule type" value="Genomic_DNA"/>
</dbReference>
<sequence length="596" mass="67544">MAQLVTNIPAPPPLLRVEPFKGINLSVTPTQIDQSQASDMLNMHVDERGALNKRTGYEKKFDVSLGLGAINGIHLFHHENGEILLLAHGTKLYKQQDNEQPVELYTGIADNSVSFFEYGGKCYIQDGTNYLVFDGTSVEEIVPYIPTLLISKLPGENGGGALYEDLNLLGAGFKETFSGDGTAKDFYLSLKDLDATPAIVKVDNVLKTITTDYTFDAITGKVTFVTAPSTGTNNVEITAYKTQPSFADRIKKCRFNVIFGGSNDTRVFVSGNPIYPSQVWRSGLQDPTYFPENGFYKIGTDAEKVQGFTKQYDYLVIEKERSKWVMRFELQNGEPSFPLKPINDQVGTIASKSIQTIENNPISLDKTGVYILTASTVRDERNVQHVSENIDNALLREPNLESAISFDHDRKYWLAVNSKVYIFDYSIGEWFIYDNIKASAFIEIEDEFYFASSEEGMMYRFFKESEATPFNDNGEPINAYWRSKQFVFSADELRKLVEKVYFGMKPMTRTSVDLYYISNKKESDLVKSSRMDLLDFRNIDFNNWSFILSQFPQEAMAKIKAKKITHFQLLMKNDKLDEGLGLLSIGIKYRYQSPVK</sequence>
<dbReference type="OrthoDB" id="2619867at2"/>
<dbReference type="Pfam" id="PF03906">
    <property type="entry name" value="Phage_T7_tail"/>
    <property type="match status" value="1"/>
</dbReference>
<gene>
    <name evidence="2" type="ORF">D3873_06980</name>
    <name evidence="3" type="ORF">D3873_09030</name>
</gene>
<evidence type="ECO:0000259" key="1">
    <source>
        <dbReference type="Pfam" id="PF03906"/>
    </source>
</evidence>
<evidence type="ECO:0000313" key="3">
    <source>
        <dbReference type="EMBL" id="AYC30007.1"/>
    </source>
</evidence>
<dbReference type="InterPro" id="IPR005604">
    <property type="entry name" value="Phage_T7_tail_fibre-like_N"/>
</dbReference>
<evidence type="ECO:0000313" key="2">
    <source>
        <dbReference type="EMBL" id="AYC29643.1"/>
    </source>
</evidence>
<dbReference type="Proteomes" id="UP000265725">
    <property type="component" value="Chromosome"/>
</dbReference>
<keyword evidence="4" id="KW-1185">Reference proteome</keyword>
<proteinExistence type="predicted"/>
<name>A0A385YVV4_9BACL</name>
<protein>
    <recommendedName>
        <fullName evidence="1">Bacteriophage T7 tail fibre protein-like N-terminal domain-containing protein</fullName>
    </recommendedName>
</protein>
<dbReference type="AlphaFoldDB" id="A0A385YVV4"/>
<evidence type="ECO:0000313" key="4">
    <source>
        <dbReference type="Proteomes" id="UP000265725"/>
    </source>
</evidence>
<dbReference type="EMBL" id="CP032418">
    <property type="protein sequence ID" value="AYC30007.1"/>
    <property type="molecule type" value="Genomic_DNA"/>
</dbReference>
<dbReference type="RefSeq" id="WP_119883381.1">
    <property type="nucleotide sequence ID" value="NZ_CP032418.1"/>
</dbReference>
<dbReference type="KEGG" id="paek:D3873_09030"/>
<dbReference type="KEGG" id="paek:D3873_06980"/>
<organism evidence="2 4">
    <name type="scientific">Paenisporosarcina cavernae</name>
    <dbReference type="NCBI Taxonomy" id="2320858"/>
    <lineage>
        <taxon>Bacteria</taxon>
        <taxon>Bacillati</taxon>
        <taxon>Bacillota</taxon>
        <taxon>Bacilli</taxon>
        <taxon>Bacillales</taxon>
        <taxon>Caryophanaceae</taxon>
        <taxon>Paenisporosarcina</taxon>
    </lineage>
</organism>
<feature type="domain" description="Bacteriophage T7 tail fibre protein-like N-terminal" evidence="1">
    <location>
        <begin position="176"/>
        <end position="237"/>
    </location>
</feature>
<accession>A0A385YVV4</accession>
<reference evidence="4" key="1">
    <citation type="submission" date="2018-09" db="EMBL/GenBank/DDBJ databases">
        <authorList>
            <person name="Zhu H."/>
        </authorList>
    </citation>
    <scope>NUCLEOTIDE SEQUENCE [LARGE SCALE GENOMIC DNA]</scope>
    <source>
        <strain evidence="4">K2R23-3</strain>
    </source>
</reference>
<reference evidence="2" key="2">
    <citation type="submission" date="2018-09" db="EMBL/GenBank/DDBJ databases">
        <authorList>
            <person name="Parvin R."/>
            <person name="Begum J.A."/>
            <person name="Chowdhury E.H."/>
            <person name="Islam M.R."/>
            <person name="Harder T."/>
        </authorList>
    </citation>
    <scope>NUCLEOTIDE SEQUENCE</scope>
    <source>
        <strain evidence="2">K2R23-3</strain>
    </source>
</reference>